<feature type="transmembrane region" description="Helical" evidence="2">
    <location>
        <begin position="301"/>
        <end position="319"/>
    </location>
</feature>
<evidence type="ECO:0008006" key="5">
    <source>
        <dbReference type="Google" id="ProtNLM"/>
    </source>
</evidence>
<gene>
    <name evidence="3" type="ORF">ANTHELSMS3_04829</name>
</gene>
<feature type="transmembrane region" description="Helical" evidence="2">
    <location>
        <begin position="99"/>
        <end position="120"/>
    </location>
</feature>
<evidence type="ECO:0000256" key="2">
    <source>
        <dbReference type="SAM" id="Phobius"/>
    </source>
</evidence>
<dbReference type="RefSeq" id="WP_157733623.1">
    <property type="nucleotide sequence ID" value="NZ_CP022541.1"/>
</dbReference>
<geneLocation type="plasmid" evidence="4">
    <name>psms3-1</name>
</geneLocation>
<feature type="region of interest" description="Disordered" evidence="1">
    <location>
        <begin position="1"/>
        <end position="21"/>
    </location>
</feature>
<keyword evidence="4" id="KW-1185">Reference proteome</keyword>
<feature type="transmembrane region" description="Helical" evidence="2">
    <location>
        <begin position="181"/>
        <end position="211"/>
    </location>
</feature>
<sequence>MVRSFQRPSGDRTPSGAADRPRGTVFAGGVLVLAAAVALRLGLLHAPGEFDEFYHLLAARGWGETGSPRILDGEYWRGALFTRLVAALFAITGSQDLPMARLVAIPAGSLIPVVLFLWIYRVVGPGTAVLAAAFAVLWPQGILESQLARFYTIQALTFFSGAVAFYMFLVGPAGTRILYGLVAVLFWCLAVHFQVSSVIGIAAALLGGLVVVAVRQKFSLRGWFFLGSVMVSLSLIAVVALSTTGALERAWAFYRWTPLHAAGTRDYYGFYFNQLETSYGALWLASVVLVPLGLRVNAGLTVYCGTIFTACFLVHSFGGMKSLRYLSYATPFLFVLWALGLRSGVALVTRRLDPKLRVGFVLVAGVAVVATTQFVPRSLQLAGGEGLPPRGDWSAGRAVVGDWSSVPFVATTRELQQIAYIGPYDVLFSQSRVTELRPPTDFGIDPRTGRPVVGTGENIAGVLYCVPDGILVTSPDWWYAGGWEDGLEPVLTARDAIVNKREADEIVVIRWQHKRPVPDICATLFQELPAAARASDKAS</sequence>
<accession>A0A222EAJ5</accession>
<dbReference type="KEGG" id="aht:ANTHELSMS3_04829"/>
<keyword evidence="3" id="KW-0614">Plasmid</keyword>
<reference evidence="3 4" key="1">
    <citation type="submission" date="2017-07" db="EMBL/GenBank/DDBJ databases">
        <title>Genome Sequence of Antarctobacter heliothermus Strain SMS3 Isolated from a culture of the Diatom Skeletonema marinoi.</title>
        <authorList>
            <person name="Topel M."/>
            <person name="Pinder M.I.M."/>
            <person name="Johansson O.N."/>
            <person name="Kourtchenko O."/>
            <person name="Godhe A."/>
            <person name="Clarke A.K."/>
        </authorList>
    </citation>
    <scope>NUCLEOTIDE SEQUENCE [LARGE SCALE GENOMIC DNA]</scope>
    <source>
        <strain evidence="3 4">SMS3</strain>
        <plasmid evidence="4">Plasmid psms3-1</plasmid>
    </source>
</reference>
<feature type="transmembrane region" description="Helical" evidence="2">
    <location>
        <begin position="325"/>
        <end position="349"/>
    </location>
</feature>
<feature type="transmembrane region" description="Helical" evidence="2">
    <location>
        <begin position="150"/>
        <end position="169"/>
    </location>
</feature>
<name>A0A222EAJ5_9RHOB</name>
<keyword evidence="2" id="KW-0812">Transmembrane</keyword>
<feature type="transmembrane region" description="Helical" evidence="2">
    <location>
        <begin position="356"/>
        <end position="375"/>
    </location>
</feature>
<feature type="transmembrane region" description="Helical" evidence="2">
    <location>
        <begin position="21"/>
        <end position="43"/>
    </location>
</feature>
<evidence type="ECO:0000313" key="4">
    <source>
        <dbReference type="Proteomes" id="UP000203589"/>
    </source>
</evidence>
<evidence type="ECO:0000256" key="1">
    <source>
        <dbReference type="SAM" id="MobiDB-lite"/>
    </source>
</evidence>
<dbReference type="OrthoDB" id="7375841at2"/>
<keyword evidence="2" id="KW-0472">Membrane</keyword>
<evidence type="ECO:0000313" key="3">
    <source>
        <dbReference type="EMBL" id="ASP23223.1"/>
    </source>
</evidence>
<proteinExistence type="predicted"/>
<dbReference type="EMBL" id="CP022541">
    <property type="protein sequence ID" value="ASP23223.1"/>
    <property type="molecule type" value="Genomic_DNA"/>
</dbReference>
<dbReference type="AlphaFoldDB" id="A0A222EAJ5"/>
<feature type="transmembrane region" description="Helical" evidence="2">
    <location>
        <begin position="277"/>
        <end position="294"/>
    </location>
</feature>
<organism evidence="3 4">
    <name type="scientific">Antarctobacter heliothermus</name>
    <dbReference type="NCBI Taxonomy" id="74033"/>
    <lineage>
        <taxon>Bacteria</taxon>
        <taxon>Pseudomonadati</taxon>
        <taxon>Pseudomonadota</taxon>
        <taxon>Alphaproteobacteria</taxon>
        <taxon>Rhodobacterales</taxon>
        <taxon>Roseobacteraceae</taxon>
        <taxon>Antarctobacter</taxon>
    </lineage>
</organism>
<dbReference type="Proteomes" id="UP000203589">
    <property type="component" value="Plasmid pSMS3-1"/>
</dbReference>
<feature type="transmembrane region" description="Helical" evidence="2">
    <location>
        <begin position="223"/>
        <end position="247"/>
    </location>
</feature>
<protein>
    <recommendedName>
        <fullName evidence="5">Dolichyl-phosphate-mannose-protein mannosyltransferase</fullName>
    </recommendedName>
</protein>
<keyword evidence="2" id="KW-1133">Transmembrane helix</keyword>